<reference evidence="1 2" key="1">
    <citation type="submission" date="2023-11" db="EMBL/GenBank/DDBJ databases">
        <authorList>
            <person name="Val-Calvo J."/>
            <person name="Scortti M."/>
            <person name="Vazquez-Boland J."/>
        </authorList>
    </citation>
    <scope>NUCLEOTIDE SEQUENCE [LARGE SCALE GENOMIC DNA]</scope>
    <source>
        <strain evidence="1 2">PAM 2766</strain>
    </source>
</reference>
<dbReference type="Gene3D" id="2.30.30.140">
    <property type="match status" value="1"/>
</dbReference>
<proteinExistence type="predicted"/>
<name>A0ABW9FD83_9NOCA</name>
<sequence length="247" mass="26378">MTTSDTTVELIDRGLSADLSSAALSLARRFQRGATLWVVSPQWEPHAHHVAVEFVHPVIMGKRALPSVSLVEPDPVAQCRVATRPGDVILAVASAAQPQVRDIMRRAPAWGADTIWIGSGPRPEAGAATHILWVDSDDPMVPATGRFVLMYHLLWELTHVCFEHPGLLDVATAGGADDVCVTCSDEGRLAEVVLVQHDPLDGVLVRTATGEERVDTTLVADVAEGDLLLVHGGAAITRMDPNEGGRS</sequence>
<evidence type="ECO:0000313" key="1">
    <source>
        <dbReference type="EMBL" id="MFM1722648.1"/>
    </source>
</evidence>
<gene>
    <name evidence="1" type="ORF">ABEU20_001206</name>
</gene>
<accession>A0ABW9FD83</accession>
<protein>
    <submittedName>
        <fullName evidence="1">Hydrogenase assembly protein HupF</fullName>
    </submittedName>
</protein>
<organism evidence="1 2">
    <name type="scientific">Rhodococcus parequi</name>
    <dbReference type="NCBI Taxonomy" id="3137122"/>
    <lineage>
        <taxon>Bacteria</taxon>
        <taxon>Bacillati</taxon>
        <taxon>Actinomycetota</taxon>
        <taxon>Actinomycetes</taxon>
        <taxon>Mycobacteriales</taxon>
        <taxon>Nocardiaceae</taxon>
        <taxon>Rhodococcus</taxon>
    </lineage>
</organism>
<keyword evidence="2" id="KW-1185">Reference proteome</keyword>
<dbReference type="EMBL" id="JBDLNV010000002">
    <property type="protein sequence ID" value="MFM1722648.1"/>
    <property type="molecule type" value="Genomic_DNA"/>
</dbReference>
<dbReference type="Gene3D" id="3.40.50.10490">
    <property type="entry name" value="Glucose-6-phosphate isomerase like protein, domain 1"/>
    <property type="match status" value="1"/>
</dbReference>
<comment type="caution">
    <text evidence="1">The sequence shown here is derived from an EMBL/GenBank/DDBJ whole genome shotgun (WGS) entry which is preliminary data.</text>
</comment>
<evidence type="ECO:0000313" key="2">
    <source>
        <dbReference type="Proteomes" id="UP001629745"/>
    </source>
</evidence>
<dbReference type="SUPFAM" id="SSF159127">
    <property type="entry name" value="HupF/HypC-like"/>
    <property type="match status" value="1"/>
</dbReference>
<dbReference type="Proteomes" id="UP001629745">
    <property type="component" value="Unassembled WGS sequence"/>
</dbReference>
<dbReference type="RefSeq" id="WP_420163235.1">
    <property type="nucleotide sequence ID" value="NZ_JBDLNV010000002.1"/>
</dbReference>